<sequence length="106" mass="11719">MGQRFGTGKVANLFSPIIAIWFTSLSVIGIVNISRVPRILKAINPYYAIMYIKERGFGHLGGVLLVFIGSEAVFADLGHFNRRSIQLSFPLFVYVPLLLTYLGQGA</sequence>
<feature type="non-terminal residue" evidence="1">
    <location>
        <position position="106"/>
    </location>
</feature>
<keyword evidence="2" id="KW-1185">Reference proteome</keyword>
<organism evidence="1 2">
    <name type="scientific">Dentiscutata heterogama</name>
    <dbReference type="NCBI Taxonomy" id="1316150"/>
    <lineage>
        <taxon>Eukaryota</taxon>
        <taxon>Fungi</taxon>
        <taxon>Fungi incertae sedis</taxon>
        <taxon>Mucoromycota</taxon>
        <taxon>Glomeromycotina</taxon>
        <taxon>Glomeromycetes</taxon>
        <taxon>Diversisporales</taxon>
        <taxon>Gigasporaceae</taxon>
        <taxon>Dentiscutata</taxon>
    </lineage>
</organism>
<name>A0ACA9PVB1_9GLOM</name>
<protein>
    <submittedName>
        <fullName evidence="1">9645_t:CDS:1</fullName>
    </submittedName>
</protein>
<evidence type="ECO:0000313" key="2">
    <source>
        <dbReference type="Proteomes" id="UP000789702"/>
    </source>
</evidence>
<proteinExistence type="predicted"/>
<accession>A0ACA9PVB1</accession>
<reference evidence="1" key="1">
    <citation type="submission" date="2021-06" db="EMBL/GenBank/DDBJ databases">
        <authorList>
            <person name="Kallberg Y."/>
            <person name="Tangrot J."/>
            <person name="Rosling A."/>
        </authorList>
    </citation>
    <scope>NUCLEOTIDE SEQUENCE</scope>
    <source>
        <strain evidence="1">IL203A</strain>
    </source>
</reference>
<evidence type="ECO:0000313" key="1">
    <source>
        <dbReference type="EMBL" id="CAG8721348.1"/>
    </source>
</evidence>
<comment type="caution">
    <text evidence="1">The sequence shown here is derived from an EMBL/GenBank/DDBJ whole genome shotgun (WGS) entry which is preliminary data.</text>
</comment>
<dbReference type="Proteomes" id="UP000789702">
    <property type="component" value="Unassembled WGS sequence"/>
</dbReference>
<gene>
    <name evidence="1" type="ORF">DHETER_LOCUS12855</name>
</gene>
<dbReference type="EMBL" id="CAJVPU010033012">
    <property type="protein sequence ID" value="CAG8721348.1"/>
    <property type="molecule type" value="Genomic_DNA"/>
</dbReference>